<gene>
    <name evidence="2" type="ORF">CHYS00102_LOCUS24177</name>
</gene>
<feature type="compositionally biased region" description="Low complexity" evidence="1">
    <location>
        <begin position="901"/>
        <end position="910"/>
    </location>
</feature>
<reference evidence="2" key="1">
    <citation type="submission" date="2021-01" db="EMBL/GenBank/DDBJ databases">
        <authorList>
            <person name="Corre E."/>
            <person name="Pelletier E."/>
            <person name="Niang G."/>
            <person name="Scheremetjew M."/>
            <person name="Finn R."/>
            <person name="Kale V."/>
            <person name="Holt S."/>
            <person name="Cochrane G."/>
            <person name="Meng A."/>
            <person name="Brown T."/>
            <person name="Cohen L."/>
        </authorList>
    </citation>
    <scope>NUCLEOTIDE SEQUENCE</scope>
    <source>
        <strain evidence="2">308</strain>
    </source>
</reference>
<dbReference type="InterPro" id="IPR033228">
    <property type="entry name" value="SZT2"/>
</dbReference>
<feature type="compositionally biased region" description="Polar residues" evidence="1">
    <location>
        <begin position="1004"/>
        <end position="1013"/>
    </location>
</feature>
<name>A0A7S1BSV9_9STRA</name>
<feature type="compositionally biased region" description="Basic and acidic residues" evidence="1">
    <location>
        <begin position="838"/>
        <end position="849"/>
    </location>
</feature>
<organism evidence="2">
    <name type="scientific">Corethron hystrix</name>
    <dbReference type="NCBI Taxonomy" id="216773"/>
    <lineage>
        <taxon>Eukaryota</taxon>
        <taxon>Sar</taxon>
        <taxon>Stramenopiles</taxon>
        <taxon>Ochrophyta</taxon>
        <taxon>Bacillariophyta</taxon>
        <taxon>Coscinodiscophyceae</taxon>
        <taxon>Corethrophycidae</taxon>
        <taxon>Corethrales</taxon>
        <taxon>Corethraceae</taxon>
        <taxon>Corethron</taxon>
    </lineage>
</organism>
<dbReference type="EMBL" id="HBFR01033150">
    <property type="protein sequence ID" value="CAD8896963.1"/>
    <property type="molecule type" value="Transcribed_RNA"/>
</dbReference>
<dbReference type="GO" id="GO:0005777">
    <property type="term" value="C:peroxisome"/>
    <property type="evidence" value="ECO:0007669"/>
    <property type="project" value="InterPro"/>
</dbReference>
<proteinExistence type="predicted"/>
<sequence length="1537" mass="174370">MTCVLETGSVARLECPLSWHENAFWSYDDFLSALWRELVSGRFLTVKQASNRTEVLYITQDPKAQPDAKAEHNSLPYWAFLFFRTSHIVIYVHHPSGIDKATDTSNDISTIISQACVRVNQLSLLEELHRNRTTNPLLISYNNDASTSSHVYTVPDEVTATKETMPLAQILRQTPYTPGEYACPVVFRANFRLNHRCKLSQIILALESSVLHPFAVQNCPGIFCYKDEIDSIFCLMLIKSSRPVAPSEDGAEDAEGRGSSEYIELLVMGVDAPGPSIAVQLCRILKNKLESLALDALSEILKKNPHYNLLPKDMSFLRSFDSTSKPHGEIFDLPSCVEDPYNYILYFLRNICSCGFFHILNEASEEGSAKTSEDINQHDVLPKEEPNETTADDNFCGTICNLDQKSISFFYNNIPSPIDSKFTSTLTKQGQVFSKKTGRGIALMTLTLYQKNEGGEYAVVSQMRVGQIPPGAGSSVDAPGRDFRVRRHGDAGRRAAFRIEIRVFNTTVKLDVLMQWIELSMNQSLANYCIERHLLRSQTRLLGEDAAHPAGARSRDVVARQMEKIYPGLQFLRRILDLAHGFPTHTVHKVENNLRLRSPSVAALTFDLVESCIRRIYKDVGLDVMQSDVCIIRYLQTSENMSVQTRHIPKPVAVCRNPETGHVRVTDLVSNETITDGRMDSPVYVCVFGGSAELEHCHLKDKYMKANGLSHVKWNNNGALLCQSLSIDALERGDSRKVFMHLKASGVLKRHAAFVLLVSRNYQNYIFYNLHPNILRDVVKKFTELEERCRLRESNEWISKRVATVGFNGIFSGHSSKRELGNKKIMELDENENAWRDKNGVQRDLDKSAGHRNTRILPSRPKLTIRRPKLIGSSSEGGAMQAVKASRARARAKNVPRPRKPSLASSSSKSQTENYLSSIDSDQIKSSSSRDVTSSSLRSAKGKVQTSTGSQVPSTSDRKLTPQPKGANDKTSADATHLPRTVEMKSKIQNSESFSRARQEKSNCHLSQNNTENQEMELTMSFIQDLARKWSSNRMGSPMKPSDIRKILSLSALVKVVSSKMIADGCQAWTENCFYQNGFHASTFLDMYAYSLTKGDGGASVIPVLATRNDNDKVEKKTTLECPPVYLRKILPNSKSGTVLIFEILAIRLQKLKARLVQVRVWALNGIFVNKSSNMFQHQTSENTVGKVKKGCLERQIQVLDNVVNKLQILWLNLEETVINTVMYSLQNEAISQTQHSKDFVNIFRDLSFRFPLRMQRRMKGLKFMMFKSELKFEELVQIDGENIDSREFLNYLCTKASIYGFSNGGVDCNQVLMGPVRGFEKVSMFFLMMGENNKTFDLYLLCQREGNILDCMVTKIENPSYSSRLSEIIYMKAIHLIQETFIIGLEHRRRDVLWKYFVNDFQENQDSIQELNKLLSSSTVTRAFHKDSRFHILLTKFHNLDFTWPTMMECMKADRGNFSHVIKYSFVHKKEKNSRHLLRMHSFGYAFILVDMSMQNVPSDVFIITQVNDKLAHEKCDCAIDMLVTWALQYIWSQVI</sequence>
<feature type="compositionally biased region" description="Polar residues" evidence="1">
    <location>
        <begin position="944"/>
        <end position="955"/>
    </location>
</feature>
<dbReference type="PANTHER" id="PTHR14918">
    <property type="entry name" value="KICSTOR COMPLEX PROTEIN SZT2"/>
    <property type="match status" value="1"/>
</dbReference>
<evidence type="ECO:0000313" key="2">
    <source>
        <dbReference type="EMBL" id="CAD8896963.1"/>
    </source>
</evidence>
<protein>
    <submittedName>
        <fullName evidence="2">Uncharacterized protein</fullName>
    </submittedName>
</protein>
<feature type="region of interest" description="Disordered" evidence="1">
    <location>
        <begin position="838"/>
        <end position="1013"/>
    </location>
</feature>
<accession>A0A7S1BSV9</accession>
<feature type="compositionally biased region" description="Low complexity" evidence="1">
    <location>
        <begin position="917"/>
        <end position="939"/>
    </location>
</feature>
<evidence type="ECO:0000256" key="1">
    <source>
        <dbReference type="SAM" id="MobiDB-lite"/>
    </source>
</evidence>
<dbReference type="PANTHER" id="PTHR14918:SF3">
    <property type="entry name" value="KICSTOR COMPLEX PROTEIN SZT2"/>
    <property type="match status" value="1"/>
</dbReference>
<feature type="compositionally biased region" description="Basic residues" evidence="1">
    <location>
        <begin position="886"/>
        <end position="900"/>
    </location>
</feature>